<comment type="catalytic activity">
    <reaction evidence="6">
        <text>L-lysyl-[protein] + 3 S-adenosyl-L-methionine = N(6),N(6),N(6)-trimethyl-L-lysyl-[protein] + 3 S-adenosyl-L-homocysteine + 3 H(+)</text>
        <dbReference type="Rhea" id="RHEA:54192"/>
        <dbReference type="Rhea" id="RHEA-COMP:9752"/>
        <dbReference type="Rhea" id="RHEA-COMP:13826"/>
        <dbReference type="ChEBI" id="CHEBI:15378"/>
        <dbReference type="ChEBI" id="CHEBI:29969"/>
        <dbReference type="ChEBI" id="CHEBI:57856"/>
        <dbReference type="ChEBI" id="CHEBI:59789"/>
        <dbReference type="ChEBI" id="CHEBI:61961"/>
    </reaction>
</comment>
<evidence type="ECO:0000256" key="3">
    <source>
        <dbReference type="ARBA" id="ARBA00022603"/>
    </source>
</evidence>
<evidence type="ECO:0000313" key="8">
    <source>
        <dbReference type="Proteomes" id="UP000286974"/>
    </source>
</evidence>
<reference evidence="7 8" key="1">
    <citation type="submission" date="2017-11" db="EMBL/GenBank/DDBJ databases">
        <title>Draft Genome Sequence of Lactobacillus curieae NBRC 111893 isolated from Koso, a Japanese sugar-Vegetable Fermented Beverage.</title>
        <authorList>
            <person name="Chiou T.Y."/>
            <person name="Oshima K."/>
            <person name="Suda W."/>
            <person name="Hattori M."/>
            <person name="Takahashi T."/>
        </authorList>
    </citation>
    <scope>NUCLEOTIDE SEQUENCE [LARGE SCALE GENOMIC DNA]</scope>
    <source>
        <strain evidence="7 8">NBRC111893</strain>
    </source>
</reference>
<dbReference type="RefSeq" id="WP_125008217.1">
    <property type="nucleotide sequence ID" value="NZ_BEXA01000002.1"/>
</dbReference>
<comment type="caution">
    <text evidence="7">The sequence shown here is derived from an EMBL/GenBank/DDBJ whole genome shotgun (WGS) entry which is preliminary data.</text>
</comment>
<comment type="function">
    <text evidence="6">Methylates ribosomal protein L11.</text>
</comment>
<evidence type="ECO:0000313" key="7">
    <source>
        <dbReference type="EMBL" id="GAY73100.1"/>
    </source>
</evidence>
<dbReference type="SUPFAM" id="SSF53335">
    <property type="entry name" value="S-adenosyl-L-methionine-dependent methyltransferases"/>
    <property type="match status" value="1"/>
</dbReference>
<dbReference type="InterPro" id="IPR004498">
    <property type="entry name" value="Ribosomal_PrmA_MeTrfase"/>
</dbReference>
<dbReference type="GO" id="GO:0032259">
    <property type="term" value="P:methylation"/>
    <property type="evidence" value="ECO:0007669"/>
    <property type="project" value="UniProtKB-KW"/>
</dbReference>
<dbReference type="InterPro" id="IPR029063">
    <property type="entry name" value="SAM-dependent_MTases_sf"/>
</dbReference>
<feature type="binding site" evidence="6">
    <location>
        <position position="251"/>
    </location>
    <ligand>
        <name>S-adenosyl-L-methionine</name>
        <dbReference type="ChEBI" id="CHEBI:59789"/>
    </ligand>
</feature>
<feature type="binding site" evidence="6">
    <location>
        <position position="186"/>
    </location>
    <ligand>
        <name>S-adenosyl-L-methionine</name>
        <dbReference type="ChEBI" id="CHEBI:59789"/>
    </ligand>
</feature>
<evidence type="ECO:0000256" key="6">
    <source>
        <dbReference type="HAMAP-Rule" id="MF_00735"/>
    </source>
</evidence>
<dbReference type="InterPro" id="IPR050078">
    <property type="entry name" value="Ribosomal_L11_MeTrfase_PrmA"/>
</dbReference>
<name>A0A401FL42_9LACO</name>
<keyword evidence="7" id="KW-0687">Ribonucleoprotein</keyword>
<evidence type="ECO:0000256" key="5">
    <source>
        <dbReference type="ARBA" id="ARBA00022691"/>
    </source>
</evidence>
<feature type="binding site" evidence="6">
    <location>
        <position position="208"/>
    </location>
    <ligand>
        <name>S-adenosyl-L-methionine</name>
        <dbReference type="ChEBI" id="CHEBI:59789"/>
    </ligand>
</feature>
<gene>
    <name evidence="6" type="primary">prmA</name>
    <name evidence="7" type="ORF">NBRC111893_1246</name>
</gene>
<proteinExistence type="inferred from homology"/>
<evidence type="ECO:0000256" key="4">
    <source>
        <dbReference type="ARBA" id="ARBA00022679"/>
    </source>
</evidence>
<dbReference type="PIRSF" id="PIRSF000401">
    <property type="entry name" value="RPL11_MTase"/>
    <property type="match status" value="1"/>
</dbReference>
<comment type="subcellular location">
    <subcellularLocation>
        <location evidence="6">Cytoplasm</location>
    </subcellularLocation>
</comment>
<dbReference type="OrthoDB" id="9785995at2"/>
<protein>
    <recommendedName>
        <fullName evidence="6">Ribosomal protein L11 methyltransferase</fullName>
        <shortName evidence="6">L11 Mtase</shortName>
        <ecNumber evidence="6">2.1.1.-</ecNumber>
    </recommendedName>
</protein>
<dbReference type="Proteomes" id="UP000286974">
    <property type="component" value="Unassembled WGS sequence"/>
</dbReference>
<feature type="binding site" evidence="6">
    <location>
        <position position="165"/>
    </location>
    <ligand>
        <name>S-adenosyl-L-methionine</name>
        <dbReference type="ChEBI" id="CHEBI:59789"/>
    </ligand>
</feature>
<dbReference type="Gene3D" id="3.40.50.150">
    <property type="entry name" value="Vaccinia Virus protein VP39"/>
    <property type="match status" value="1"/>
</dbReference>
<keyword evidence="2 6" id="KW-0963">Cytoplasm</keyword>
<dbReference type="GO" id="GO:0005840">
    <property type="term" value="C:ribosome"/>
    <property type="evidence" value="ECO:0007669"/>
    <property type="project" value="UniProtKB-KW"/>
</dbReference>
<comment type="similarity">
    <text evidence="1 6">Belongs to the methyltransferase superfamily. PrmA family.</text>
</comment>
<dbReference type="EMBL" id="BEXA01000002">
    <property type="protein sequence ID" value="GAY73100.1"/>
    <property type="molecule type" value="Genomic_DNA"/>
</dbReference>
<keyword evidence="5 6" id="KW-0949">S-adenosyl-L-methionine</keyword>
<dbReference type="STRING" id="1138822.PL11_009480"/>
<organism evidence="7 8">
    <name type="scientific">Lentilactobacillus kosonis</name>
    <dbReference type="NCBI Taxonomy" id="2810561"/>
    <lineage>
        <taxon>Bacteria</taxon>
        <taxon>Bacillati</taxon>
        <taxon>Bacillota</taxon>
        <taxon>Bacilli</taxon>
        <taxon>Lactobacillales</taxon>
        <taxon>Lactobacillaceae</taxon>
        <taxon>Lentilactobacillus</taxon>
    </lineage>
</organism>
<dbReference type="GO" id="GO:0005737">
    <property type="term" value="C:cytoplasm"/>
    <property type="evidence" value="ECO:0007669"/>
    <property type="project" value="UniProtKB-SubCell"/>
</dbReference>
<keyword evidence="4 6" id="KW-0808">Transferase</keyword>
<dbReference type="GO" id="GO:0016279">
    <property type="term" value="F:protein-lysine N-methyltransferase activity"/>
    <property type="evidence" value="ECO:0007669"/>
    <property type="project" value="RHEA"/>
</dbReference>
<dbReference type="Pfam" id="PF06325">
    <property type="entry name" value="PrmA"/>
    <property type="match status" value="1"/>
</dbReference>
<keyword evidence="7" id="KW-0689">Ribosomal protein</keyword>
<dbReference type="PANTHER" id="PTHR43648:SF1">
    <property type="entry name" value="ELECTRON TRANSFER FLAVOPROTEIN BETA SUBUNIT LYSINE METHYLTRANSFERASE"/>
    <property type="match status" value="1"/>
</dbReference>
<sequence length="320" mass="35040">MNWTQVSVLTTSEAVEAVANIFMDFDASGVKIEDAEDFKQINPQIEAEHGRLFDIKDIPHITNGAIVSSYFPDSEKIAAKIPLIEERVRNLSSFGLNPGPAEVKSNLVADEDWSTEWEKYYHPVRLTRYLTIVPSWEGYNPTTGDEQVIRLDPGMAFGTGTHPTTQLSLQALETVIRGGESMIDVGTGSGVLSIAARRLGVGDIFATDVDDIAVRSAKDNVRLNFDEDSMEIVANDLLNGIHKQVDIVVANILAEILVPLAPQAFENLKPGGIFITAGIINSKLDVVREAIKSENFKVLQVLNMGDWYSIIAQKPSADGE</sequence>
<evidence type="ECO:0000256" key="2">
    <source>
        <dbReference type="ARBA" id="ARBA00022490"/>
    </source>
</evidence>
<dbReference type="CDD" id="cd02440">
    <property type="entry name" value="AdoMet_MTases"/>
    <property type="match status" value="1"/>
</dbReference>
<keyword evidence="3 6" id="KW-0489">Methyltransferase</keyword>
<dbReference type="NCBIfam" id="TIGR00406">
    <property type="entry name" value="prmA"/>
    <property type="match status" value="1"/>
</dbReference>
<evidence type="ECO:0000256" key="1">
    <source>
        <dbReference type="ARBA" id="ARBA00009741"/>
    </source>
</evidence>
<accession>A0A401FL42</accession>
<dbReference type="PANTHER" id="PTHR43648">
    <property type="entry name" value="ELECTRON TRANSFER FLAVOPROTEIN BETA SUBUNIT LYSINE METHYLTRANSFERASE"/>
    <property type="match status" value="1"/>
</dbReference>
<dbReference type="EC" id="2.1.1.-" evidence="6"/>
<keyword evidence="8" id="KW-1185">Reference proteome</keyword>
<dbReference type="AlphaFoldDB" id="A0A401FL42"/>
<dbReference type="HAMAP" id="MF_00735">
    <property type="entry name" value="Methyltr_PrmA"/>
    <property type="match status" value="1"/>
</dbReference>